<accession>A0A939BSA0</accession>
<comment type="caution">
    <text evidence="2">The sequence shown here is derived from an EMBL/GenBank/DDBJ whole genome shotgun (WGS) entry which is preliminary data.</text>
</comment>
<dbReference type="InterPro" id="IPR045981">
    <property type="entry name" value="DUF5937"/>
</dbReference>
<keyword evidence="3" id="KW-1185">Reference proteome</keyword>
<dbReference type="Proteomes" id="UP000717624">
    <property type="component" value="Unassembled WGS sequence"/>
</dbReference>
<dbReference type="Pfam" id="PF19361">
    <property type="entry name" value="DUF5937"/>
    <property type="match status" value="1"/>
</dbReference>
<proteinExistence type="predicted"/>
<protein>
    <recommendedName>
        <fullName evidence="1">DUF5937 domain-containing protein</fullName>
    </recommendedName>
</protein>
<evidence type="ECO:0000313" key="3">
    <source>
        <dbReference type="Proteomes" id="UP000717624"/>
    </source>
</evidence>
<feature type="domain" description="DUF5937" evidence="1">
    <location>
        <begin position="9"/>
        <end position="106"/>
    </location>
</feature>
<sequence length="246" mass="28420">MILDLSDLTDLRQKVSYGVSPLFELATSLYVLAQPARHEPHAGWVANSLQILRKERLLAEWHYLFPLFQQSVPALFYPQLTERAMSVDEQYDYLVNIDTGSFLASLPSELLQPTLSVPISSLPTDIQSDPEAVKCRLILFLSSYWQLLFQRKWERLAPRFLQEAEAIEQALGDIEQLTQLLRTILPVFRDEHCLCFADKTEPERRRSLHKLTLYPSLFFTHAPQLTACQETLLLLYNCEQRTQPLG</sequence>
<dbReference type="EMBL" id="JAFBEB010000006">
    <property type="protein sequence ID" value="MBM7590492.1"/>
    <property type="molecule type" value="Genomic_DNA"/>
</dbReference>
<reference evidence="2" key="1">
    <citation type="submission" date="2021-01" db="EMBL/GenBank/DDBJ databases">
        <title>Genomic Encyclopedia of Type Strains, Phase IV (KMG-IV): sequencing the most valuable type-strain genomes for metagenomic binning, comparative biology and taxonomic classification.</title>
        <authorList>
            <person name="Goeker M."/>
        </authorList>
    </citation>
    <scope>NUCLEOTIDE SEQUENCE</scope>
    <source>
        <strain evidence="2">DSM 25523</strain>
    </source>
</reference>
<evidence type="ECO:0000259" key="1">
    <source>
        <dbReference type="Pfam" id="PF19361"/>
    </source>
</evidence>
<name>A0A939BSA0_9BACL</name>
<dbReference type="RefSeq" id="WP_204518238.1">
    <property type="nucleotide sequence ID" value="NZ_BAABIN010000002.1"/>
</dbReference>
<dbReference type="AlphaFoldDB" id="A0A939BSA0"/>
<evidence type="ECO:0000313" key="2">
    <source>
        <dbReference type="EMBL" id="MBM7590492.1"/>
    </source>
</evidence>
<organism evidence="2 3">
    <name type="scientific">Brevibacillus fulvus</name>
    <dbReference type="NCBI Taxonomy" id="1125967"/>
    <lineage>
        <taxon>Bacteria</taxon>
        <taxon>Bacillati</taxon>
        <taxon>Bacillota</taxon>
        <taxon>Bacilli</taxon>
        <taxon>Bacillales</taxon>
        <taxon>Paenibacillaceae</taxon>
        <taxon>Brevibacillus</taxon>
    </lineage>
</organism>
<gene>
    <name evidence="2" type="ORF">JOD01_002096</name>
</gene>